<dbReference type="Pfam" id="PF13692">
    <property type="entry name" value="Glyco_trans_1_4"/>
    <property type="match status" value="1"/>
</dbReference>
<dbReference type="PANTHER" id="PTHR45947">
    <property type="entry name" value="SULFOQUINOVOSYL TRANSFERASE SQD2"/>
    <property type="match status" value="1"/>
</dbReference>
<dbReference type="SUPFAM" id="SSF53756">
    <property type="entry name" value="UDP-Glycosyltransferase/glycogen phosphorylase"/>
    <property type="match status" value="1"/>
</dbReference>
<dbReference type="Gene3D" id="3.40.50.2000">
    <property type="entry name" value="Glycogen Phosphorylase B"/>
    <property type="match status" value="2"/>
</dbReference>
<evidence type="ECO:0000313" key="1">
    <source>
        <dbReference type="EMBL" id="PIT86727.1"/>
    </source>
</evidence>
<accession>A0A2M6W1N5</accession>
<gene>
    <name evidence="1" type="ORF">COU33_01550</name>
</gene>
<dbReference type="InterPro" id="IPR050194">
    <property type="entry name" value="Glycosyltransferase_grp1"/>
</dbReference>
<dbReference type="CDD" id="cd03801">
    <property type="entry name" value="GT4_PimA-like"/>
    <property type="match status" value="1"/>
</dbReference>
<dbReference type="AlphaFoldDB" id="A0A2M6W1N5"/>
<dbReference type="EMBL" id="PFBZ01000064">
    <property type="protein sequence ID" value="PIT86727.1"/>
    <property type="molecule type" value="Genomic_DNA"/>
</dbReference>
<dbReference type="Proteomes" id="UP000229362">
    <property type="component" value="Unassembled WGS sequence"/>
</dbReference>
<evidence type="ECO:0000313" key="2">
    <source>
        <dbReference type="Proteomes" id="UP000229362"/>
    </source>
</evidence>
<dbReference type="PANTHER" id="PTHR45947:SF3">
    <property type="entry name" value="SULFOQUINOVOSYL TRANSFERASE SQD2"/>
    <property type="match status" value="1"/>
</dbReference>
<dbReference type="GO" id="GO:0016757">
    <property type="term" value="F:glycosyltransferase activity"/>
    <property type="evidence" value="ECO:0007669"/>
    <property type="project" value="TreeGrafter"/>
</dbReference>
<comment type="caution">
    <text evidence="1">The sequence shown here is derived from an EMBL/GenBank/DDBJ whole genome shotgun (WGS) entry which is preliminary data.</text>
</comment>
<sequence>MKRVLLCVNSDIGRGNTIGFRFGIIAHMLKQQGVEVDIIARANYDTALTVRTPWYKNYLGRALNFLHIYITPFVSYRSIEVWIFDRFVLRQLKKKGTCDYQVAHIGESLSRSMAWLKQNHVLVFLDIPIAHDAYVSSLRERGIDANTEVVASHAYIDRAISEADVLVCPSAFVVNTVQQAGFTTPYIIIPFGADKVFVSEHEESHTSDAELVFLFAGSIALRKGARYLLEAWNGFSKRSNCRLVLCGRIYKEIQPYLKKTDMARVTLVGFTRDIQAQYRAADVFVLPSLMEGSAKAVYEAMAYGLPVITTENTGSIVENGKTGYIVPIADAAAITEKLEFLYTHRERLRDMSDAAKAAVAPYTWEAYARRVVASYTATTYDTKKISTTD</sequence>
<proteinExistence type="predicted"/>
<name>A0A2M6W1N5_9BACT</name>
<protein>
    <submittedName>
        <fullName evidence="1">Uncharacterized protein</fullName>
    </submittedName>
</protein>
<reference evidence="2" key="1">
    <citation type="submission" date="2017-09" db="EMBL/GenBank/DDBJ databases">
        <title>Depth-based differentiation of microbial function through sediment-hosted aquifers and enrichment of novel symbionts in the deep terrestrial subsurface.</title>
        <authorList>
            <person name="Probst A.J."/>
            <person name="Ladd B."/>
            <person name="Jarett J.K."/>
            <person name="Geller-Mcgrath D.E."/>
            <person name="Sieber C.M.K."/>
            <person name="Emerson J.B."/>
            <person name="Anantharaman K."/>
            <person name="Thomas B.C."/>
            <person name="Malmstrom R."/>
            <person name="Stieglmeier M."/>
            <person name="Klingl A."/>
            <person name="Woyke T."/>
            <person name="Ryan C.M."/>
            <person name="Banfield J.F."/>
        </authorList>
    </citation>
    <scope>NUCLEOTIDE SEQUENCE [LARGE SCALE GENOMIC DNA]</scope>
</reference>
<organism evidence="1 2">
    <name type="scientific">Candidatus Magasanikbacteria bacterium CG10_big_fil_rev_8_21_14_0_10_43_6</name>
    <dbReference type="NCBI Taxonomy" id="1974650"/>
    <lineage>
        <taxon>Bacteria</taxon>
        <taxon>Candidatus Magasanikiibacteriota</taxon>
    </lineage>
</organism>